<evidence type="ECO:0000256" key="7">
    <source>
        <dbReference type="ARBA" id="ARBA00023136"/>
    </source>
</evidence>
<name>A0A4V1J3K0_9ASCO</name>
<dbReference type="GO" id="GO:0015031">
    <property type="term" value="P:protein transport"/>
    <property type="evidence" value="ECO:0007669"/>
    <property type="project" value="UniProtKB-KW"/>
</dbReference>
<evidence type="ECO:0000259" key="10">
    <source>
        <dbReference type="SMART" id="SM00762"/>
    </source>
</evidence>
<evidence type="ECO:0000256" key="3">
    <source>
        <dbReference type="ARBA" id="ARBA00020975"/>
    </source>
</evidence>
<keyword evidence="7" id="KW-0472">Membrane</keyword>
<dbReference type="AlphaFoldDB" id="A0A4V1J3K0"/>
<dbReference type="Pfam" id="PF08318">
    <property type="entry name" value="COG4_m"/>
    <property type="match status" value="1"/>
</dbReference>
<dbReference type="Gene3D" id="1.20.58.1970">
    <property type="match status" value="1"/>
</dbReference>
<dbReference type="PANTHER" id="PTHR24016">
    <property type="entry name" value="CONSERVED OLIGOMERIC GOLGI COMPLEX SUBUNIT 4"/>
    <property type="match status" value="1"/>
</dbReference>
<sequence>MEEKLTRRVSMSSMFPSLAQSTLDAQYDAFVAQFAASSSLADLHRLVHQIDQETKQIDADLGLFVGVASKKHNGDISATELSRAKLLSAIKHSNQLTQVFSSANDLGHSLTLKIKALDQEIGNVNRAHEYVAKVQTLRGHIKRIQYAIDKQDWETAAKCVHYIKHQLLPALLNGRFASAVVPSAEISEYPGPKIELWIEELKTIFQDLFNEAANSRSVADITKYFQLFPLIDQPELGLNCYSKFICSIIAESAKALAQYASYSDEKLFVYAEIISKLFESVSLMLAQHSPLISKYYSDSYPNAIVYVVSKILREIDTQVGTIADTFYDSSRVERMLHDIKLHTFVSLKKFVSGDTDLSGIVNKDVISIVEVGDLVHGISTIMSYWSLYCKFIATNYFAANNEPFEGTAELALPNLLANGKFNKKIKGKWVPAFESLYLFYFRRSVEKAFTIEELPSLAPYLVASKKPTSPDQAPVSSVIEDITLVFHSTLKNVLESAHVSSVKTFINESYKILQEDFLNGFISRALEENLPRYNQILSLSSPQDHSTTGSPASSRTGTPGPETVGSFLKGASNALGNVVGSGTAMVSSANPSKPANNPKLTNFVLYLNTMATGFEFISQICTNFTTRDPSYLSNHFPFGIDNEKVSNIIKAEMLEPFYACVKETIRTWLLRFYEQSLKSKVLAMLSDTFTESNEGLYIVYSSSALNDPSTILKFKAAWSSIAHPYKQTLHTMVFDMLLRKIVENVAKVTEKKLLGSLKKFKINELGALKLDKDLSYMINEMCEEDYELKEKFVRVTQIALLVGMDSEEYELNSYSGEDGDGINWVLTPLERKQIRRFRV</sequence>
<evidence type="ECO:0000256" key="6">
    <source>
        <dbReference type="ARBA" id="ARBA00023034"/>
    </source>
</evidence>
<evidence type="ECO:0000256" key="4">
    <source>
        <dbReference type="ARBA" id="ARBA00022448"/>
    </source>
</evidence>
<dbReference type="PANTHER" id="PTHR24016:SF0">
    <property type="entry name" value="CONSERVED OLIGOMERIC GOLGI COMPLEX SUBUNIT 4"/>
    <property type="match status" value="1"/>
</dbReference>
<reference evidence="12" key="1">
    <citation type="journal article" date="2018" name="Nat. Microbiol.">
        <title>Leveraging single-cell genomics to expand the fungal tree of life.</title>
        <authorList>
            <person name="Ahrendt S.R."/>
            <person name="Quandt C.A."/>
            <person name="Ciobanu D."/>
            <person name="Clum A."/>
            <person name="Salamov A."/>
            <person name="Andreopoulos B."/>
            <person name="Cheng J.F."/>
            <person name="Woyke T."/>
            <person name="Pelin A."/>
            <person name="Henrissat B."/>
            <person name="Reynolds N.K."/>
            <person name="Benny G.L."/>
            <person name="Smith M.E."/>
            <person name="James T.Y."/>
            <person name="Grigoriev I.V."/>
        </authorList>
    </citation>
    <scope>NUCLEOTIDE SEQUENCE [LARGE SCALE GENOMIC DNA]</scope>
    <source>
        <strain evidence="12">Baker2002</strain>
    </source>
</reference>
<proteinExistence type="inferred from homology"/>
<keyword evidence="6" id="KW-0333">Golgi apparatus</keyword>
<dbReference type="OrthoDB" id="47059at2759"/>
<evidence type="ECO:0000256" key="1">
    <source>
        <dbReference type="ARBA" id="ARBA00004395"/>
    </source>
</evidence>
<dbReference type="GO" id="GO:0000139">
    <property type="term" value="C:Golgi membrane"/>
    <property type="evidence" value="ECO:0007669"/>
    <property type="project" value="UniProtKB-SubCell"/>
</dbReference>
<evidence type="ECO:0000313" key="12">
    <source>
        <dbReference type="Proteomes" id="UP000268321"/>
    </source>
</evidence>
<evidence type="ECO:0000256" key="8">
    <source>
        <dbReference type="ARBA" id="ARBA00031340"/>
    </source>
</evidence>
<dbReference type="InterPro" id="IPR013167">
    <property type="entry name" value="COG4_M"/>
</dbReference>
<dbReference type="InterPro" id="IPR048680">
    <property type="entry name" value="COG4_N"/>
</dbReference>
<dbReference type="Pfam" id="PF20663">
    <property type="entry name" value="COG4_N"/>
    <property type="match status" value="1"/>
</dbReference>
<organism evidence="11 12">
    <name type="scientific">Metschnikowia bicuspidata</name>
    <dbReference type="NCBI Taxonomy" id="27322"/>
    <lineage>
        <taxon>Eukaryota</taxon>
        <taxon>Fungi</taxon>
        <taxon>Dikarya</taxon>
        <taxon>Ascomycota</taxon>
        <taxon>Saccharomycotina</taxon>
        <taxon>Pichiomycetes</taxon>
        <taxon>Metschnikowiaceae</taxon>
        <taxon>Metschnikowia</taxon>
    </lineage>
</organism>
<dbReference type="InterPro" id="IPR048682">
    <property type="entry name" value="COG4"/>
</dbReference>
<feature type="compositionally biased region" description="Polar residues" evidence="9">
    <location>
        <begin position="539"/>
        <end position="557"/>
    </location>
</feature>
<evidence type="ECO:0000256" key="5">
    <source>
        <dbReference type="ARBA" id="ARBA00022927"/>
    </source>
</evidence>
<keyword evidence="5" id="KW-0653">Protein transport</keyword>
<dbReference type="SMART" id="SM00762">
    <property type="entry name" value="Cog4"/>
    <property type="match status" value="1"/>
</dbReference>
<dbReference type="EMBL" id="ML004432">
    <property type="protein sequence ID" value="RKP32329.1"/>
    <property type="molecule type" value="Genomic_DNA"/>
</dbReference>
<feature type="region of interest" description="Disordered" evidence="9">
    <location>
        <begin position="539"/>
        <end position="566"/>
    </location>
</feature>
<gene>
    <name evidence="11" type="ORF">METBISCDRAFT_25844</name>
</gene>
<dbReference type="Proteomes" id="UP000268321">
    <property type="component" value="Unassembled WGS sequence"/>
</dbReference>
<evidence type="ECO:0000256" key="2">
    <source>
        <dbReference type="ARBA" id="ARBA00009215"/>
    </source>
</evidence>
<evidence type="ECO:0000256" key="9">
    <source>
        <dbReference type="SAM" id="MobiDB-lite"/>
    </source>
</evidence>
<protein>
    <recommendedName>
        <fullName evidence="3">Conserved oligomeric Golgi complex subunit 4</fullName>
    </recommendedName>
    <alternativeName>
        <fullName evidence="8">Component of oligomeric Golgi complex 4</fullName>
    </alternativeName>
</protein>
<feature type="domain" description="COG4 transport protein middle alpha-helical bundle" evidence="10">
    <location>
        <begin position="194"/>
        <end position="527"/>
    </location>
</feature>
<dbReference type="Pfam" id="PF20662">
    <property type="entry name" value="COG4_C"/>
    <property type="match status" value="1"/>
</dbReference>
<dbReference type="InterPro" id="IPR048684">
    <property type="entry name" value="COG4_C"/>
</dbReference>
<evidence type="ECO:0000313" key="11">
    <source>
        <dbReference type="EMBL" id="RKP32329.1"/>
    </source>
</evidence>
<comment type="similarity">
    <text evidence="2">Belongs to the COG4 family.</text>
</comment>
<accession>A0A4V1J3K0</accession>
<keyword evidence="12" id="KW-1185">Reference proteome</keyword>
<keyword evidence="4" id="KW-0813">Transport</keyword>
<comment type="subcellular location">
    <subcellularLocation>
        <location evidence="1">Golgi apparatus membrane</location>
        <topology evidence="1">Peripheral membrane protein</topology>
    </subcellularLocation>
</comment>